<dbReference type="OrthoDB" id="9796962at2"/>
<organism evidence="2 3">
    <name type="scientific">Thauera phenolivorans</name>
    <dbReference type="NCBI Taxonomy" id="1792543"/>
    <lineage>
        <taxon>Bacteria</taxon>
        <taxon>Pseudomonadati</taxon>
        <taxon>Pseudomonadota</taxon>
        <taxon>Betaproteobacteria</taxon>
        <taxon>Rhodocyclales</taxon>
        <taxon>Zoogloeaceae</taxon>
        <taxon>Thauera</taxon>
    </lineage>
</organism>
<dbReference type="AlphaFoldDB" id="A0A7X7LXW1"/>
<dbReference type="Gene3D" id="2.60.40.1890">
    <property type="entry name" value="PCu(A)C copper chaperone"/>
    <property type="match status" value="1"/>
</dbReference>
<protein>
    <submittedName>
        <fullName evidence="2">Copper chaperone PCu(A)C</fullName>
    </submittedName>
</protein>
<dbReference type="InterPro" id="IPR036182">
    <property type="entry name" value="PCuAC_sf"/>
</dbReference>
<comment type="caution">
    <text evidence="2">The sequence shown here is derived from an EMBL/GenBank/DDBJ whole genome shotgun (WGS) entry which is preliminary data.</text>
</comment>
<sequence>MKKLFIASLLAAVALPALAETTVAEPWVRATVPAQKATGAFMRLSSDADARLVSASSPVANVVEVHEMAVVDNVMKMRQVEAVELPAGDTVELKPGSFHIMLMDLKAQVKEGDEVPITLVIEGKDGEQETVSIVAPARPLNAPAGGMQMKHGQ</sequence>
<accession>A0A7X7LXW1</accession>
<dbReference type="InterPro" id="IPR058248">
    <property type="entry name" value="Lxx211020-like"/>
</dbReference>
<evidence type="ECO:0000256" key="1">
    <source>
        <dbReference type="SAM" id="SignalP"/>
    </source>
</evidence>
<dbReference type="Pfam" id="PF04314">
    <property type="entry name" value="PCuAC"/>
    <property type="match status" value="1"/>
</dbReference>
<dbReference type="SUPFAM" id="SSF110087">
    <property type="entry name" value="DR1885-like metal-binding protein"/>
    <property type="match status" value="1"/>
</dbReference>
<evidence type="ECO:0000313" key="3">
    <source>
        <dbReference type="Proteomes" id="UP000536534"/>
    </source>
</evidence>
<dbReference type="RefSeq" id="WP_068807295.1">
    <property type="nucleotide sequence ID" value="NZ_MBFM01000003.1"/>
</dbReference>
<feature type="signal peptide" evidence="1">
    <location>
        <begin position="1"/>
        <end position="19"/>
    </location>
</feature>
<dbReference type="PANTHER" id="PTHR36302">
    <property type="entry name" value="BLR7088 PROTEIN"/>
    <property type="match status" value="1"/>
</dbReference>
<gene>
    <name evidence="2" type="ORF">GX576_12965</name>
</gene>
<evidence type="ECO:0000313" key="2">
    <source>
        <dbReference type="EMBL" id="NLF55283.1"/>
    </source>
</evidence>
<keyword evidence="1" id="KW-0732">Signal</keyword>
<dbReference type="PANTHER" id="PTHR36302:SF1">
    <property type="entry name" value="COPPER CHAPERONE PCU(A)C"/>
    <property type="match status" value="1"/>
</dbReference>
<dbReference type="Proteomes" id="UP000536534">
    <property type="component" value="Unassembled WGS sequence"/>
</dbReference>
<proteinExistence type="predicted"/>
<dbReference type="InterPro" id="IPR007410">
    <property type="entry name" value="LpqE-like"/>
</dbReference>
<reference evidence="2 3" key="1">
    <citation type="journal article" date="2020" name="Biotechnol. Biofuels">
        <title>New insights from the biogas microbiome by comprehensive genome-resolved metagenomics of nearly 1600 species originating from multiple anaerobic digesters.</title>
        <authorList>
            <person name="Campanaro S."/>
            <person name="Treu L."/>
            <person name="Rodriguez-R L.M."/>
            <person name="Kovalovszki A."/>
            <person name="Ziels R.M."/>
            <person name="Maus I."/>
            <person name="Zhu X."/>
            <person name="Kougias P.G."/>
            <person name="Basile A."/>
            <person name="Luo G."/>
            <person name="Schluter A."/>
            <person name="Konstantinidis K.T."/>
            <person name="Angelidaki I."/>
        </authorList>
    </citation>
    <scope>NUCLEOTIDE SEQUENCE [LARGE SCALE GENOMIC DNA]</scope>
    <source>
        <strain evidence="2">AS06rmzACSIP_256</strain>
    </source>
</reference>
<feature type="chain" id="PRO_5030921349" evidence="1">
    <location>
        <begin position="20"/>
        <end position="153"/>
    </location>
</feature>
<name>A0A7X7LXW1_9RHOO</name>
<dbReference type="EMBL" id="JAAYYV010000358">
    <property type="protein sequence ID" value="NLF55283.1"/>
    <property type="molecule type" value="Genomic_DNA"/>
</dbReference>